<gene>
    <name evidence="1" type="ORF">GCM10009560_67060</name>
</gene>
<name>A0ABN1QY39_9ACTN</name>
<dbReference type="EMBL" id="BAAAHQ010000043">
    <property type="protein sequence ID" value="GAA0949116.1"/>
    <property type="molecule type" value="Genomic_DNA"/>
</dbReference>
<keyword evidence="2" id="KW-1185">Reference proteome</keyword>
<reference evidence="1 2" key="1">
    <citation type="journal article" date="2019" name="Int. J. Syst. Evol. Microbiol.">
        <title>The Global Catalogue of Microorganisms (GCM) 10K type strain sequencing project: providing services to taxonomists for standard genome sequencing and annotation.</title>
        <authorList>
            <consortium name="The Broad Institute Genomics Platform"/>
            <consortium name="The Broad Institute Genome Sequencing Center for Infectious Disease"/>
            <person name="Wu L."/>
            <person name="Ma J."/>
        </authorList>
    </citation>
    <scope>NUCLEOTIDE SEQUENCE [LARGE SCALE GENOMIC DNA]</scope>
    <source>
        <strain evidence="1 2">JCM 11136</strain>
    </source>
</reference>
<dbReference type="Proteomes" id="UP001501578">
    <property type="component" value="Unassembled WGS sequence"/>
</dbReference>
<accession>A0ABN1QY39</accession>
<sequence>MGLEHGWVTDVPGLTRTQQLHKLGNGVVPLQAVVGLHTLMPVYARATATPCPEDIAS</sequence>
<protein>
    <recommendedName>
        <fullName evidence="3">DNA (cytosine-5-)-methyltransferase</fullName>
    </recommendedName>
</protein>
<organism evidence="1 2">
    <name type="scientific">Nonomuraea longicatena</name>
    <dbReference type="NCBI Taxonomy" id="83682"/>
    <lineage>
        <taxon>Bacteria</taxon>
        <taxon>Bacillati</taxon>
        <taxon>Actinomycetota</taxon>
        <taxon>Actinomycetes</taxon>
        <taxon>Streptosporangiales</taxon>
        <taxon>Streptosporangiaceae</taxon>
        <taxon>Nonomuraea</taxon>
    </lineage>
</organism>
<evidence type="ECO:0000313" key="2">
    <source>
        <dbReference type="Proteomes" id="UP001501578"/>
    </source>
</evidence>
<evidence type="ECO:0008006" key="3">
    <source>
        <dbReference type="Google" id="ProtNLM"/>
    </source>
</evidence>
<comment type="caution">
    <text evidence="1">The sequence shown here is derived from an EMBL/GenBank/DDBJ whole genome shotgun (WGS) entry which is preliminary data.</text>
</comment>
<evidence type="ECO:0000313" key="1">
    <source>
        <dbReference type="EMBL" id="GAA0949116.1"/>
    </source>
</evidence>
<proteinExistence type="predicted"/>